<accession>A0A0C3MGU3</accession>
<dbReference type="Gene3D" id="3.40.50.1460">
    <property type="match status" value="1"/>
</dbReference>
<sequence>MPFTKSFGKGALEALRGLVTSFKGLAKGNKGASKGFRVSGAGARWGLGGRNRPRKAEPNFVVLVFIKYTGWIRESQESMQLNSVENDLAEVLKYLGYRHGDTNTTWRLLIDFDLKYTDDAGQTKVLKGINPTRAAILNAIEESGKTGRSGLVYFGGHGEYATRGTSVLKPIQGGTQYTVTAPVDTQEGPSETKSSFLLAIDGGRIYGEDIISCLPEEVSGECIHTVAIDACHSAGVAS</sequence>
<reference evidence="2" key="2">
    <citation type="submission" date="2015-01" db="EMBL/GenBank/DDBJ databases">
        <title>Evolutionary Origins and Diversification of the Mycorrhizal Mutualists.</title>
        <authorList>
            <consortium name="DOE Joint Genome Institute"/>
            <consortium name="Mycorrhizal Genomics Consortium"/>
            <person name="Kohler A."/>
            <person name="Kuo A."/>
            <person name="Nagy L.G."/>
            <person name="Floudas D."/>
            <person name="Copeland A."/>
            <person name="Barry K.W."/>
            <person name="Cichocki N."/>
            <person name="Veneault-Fourrey C."/>
            <person name="LaButti K."/>
            <person name="Lindquist E.A."/>
            <person name="Lipzen A."/>
            <person name="Lundell T."/>
            <person name="Morin E."/>
            <person name="Murat C."/>
            <person name="Riley R."/>
            <person name="Ohm R."/>
            <person name="Sun H."/>
            <person name="Tunlid A."/>
            <person name="Henrissat B."/>
            <person name="Grigoriev I.V."/>
            <person name="Hibbett D.S."/>
            <person name="Martin F."/>
        </authorList>
    </citation>
    <scope>NUCLEOTIDE SEQUENCE [LARGE SCALE GENOMIC DNA]</scope>
    <source>
        <strain evidence="2">MUT 4182</strain>
    </source>
</reference>
<evidence type="ECO:0000313" key="1">
    <source>
        <dbReference type="EMBL" id="KIO32912.1"/>
    </source>
</evidence>
<proteinExistence type="predicted"/>
<evidence type="ECO:0000313" key="2">
    <source>
        <dbReference type="Proteomes" id="UP000054248"/>
    </source>
</evidence>
<dbReference type="OrthoDB" id="3229159at2759"/>
<gene>
    <name evidence="1" type="ORF">M407DRAFT_90531</name>
</gene>
<keyword evidence="2" id="KW-1185">Reference proteome</keyword>
<dbReference type="Proteomes" id="UP000054248">
    <property type="component" value="Unassembled WGS sequence"/>
</dbReference>
<reference evidence="1 2" key="1">
    <citation type="submission" date="2014-04" db="EMBL/GenBank/DDBJ databases">
        <authorList>
            <consortium name="DOE Joint Genome Institute"/>
            <person name="Kuo A."/>
            <person name="Girlanda M."/>
            <person name="Perotto S."/>
            <person name="Kohler A."/>
            <person name="Nagy L.G."/>
            <person name="Floudas D."/>
            <person name="Copeland A."/>
            <person name="Barry K.W."/>
            <person name="Cichocki N."/>
            <person name="Veneault-Fourrey C."/>
            <person name="LaButti K."/>
            <person name="Lindquist E.A."/>
            <person name="Lipzen A."/>
            <person name="Lundell T."/>
            <person name="Morin E."/>
            <person name="Murat C."/>
            <person name="Sun H."/>
            <person name="Tunlid A."/>
            <person name="Henrissat B."/>
            <person name="Grigoriev I.V."/>
            <person name="Hibbett D.S."/>
            <person name="Martin F."/>
            <person name="Nordberg H.P."/>
            <person name="Cantor M.N."/>
            <person name="Hua S.X."/>
        </authorList>
    </citation>
    <scope>NUCLEOTIDE SEQUENCE [LARGE SCALE GENOMIC DNA]</scope>
    <source>
        <strain evidence="1 2">MUT 4182</strain>
    </source>
</reference>
<name>A0A0C3MGU3_9AGAM</name>
<dbReference type="HOGENOM" id="CLU_1166578_0_0_1"/>
<dbReference type="EMBL" id="KN822951">
    <property type="protein sequence ID" value="KIO32912.1"/>
    <property type="molecule type" value="Genomic_DNA"/>
</dbReference>
<dbReference type="AlphaFoldDB" id="A0A0C3MGU3"/>
<organism evidence="1 2">
    <name type="scientific">Tulasnella calospora MUT 4182</name>
    <dbReference type="NCBI Taxonomy" id="1051891"/>
    <lineage>
        <taxon>Eukaryota</taxon>
        <taxon>Fungi</taxon>
        <taxon>Dikarya</taxon>
        <taxon>Basidiomycota</taxon>
        <taxon>Agaricomycotina</taxon>
        <taxon>Agaricomycetes</taxon>
        <taxon>Cantharellales</taxon>
        <taxon>Tulasnellaceae</taxon>
        <taxon>Tulasnella</taxon>
    </lineage>
</organism>
<protein>
    <submittedName>
        <fullName evidence="1">Uncharacterized protein</fullName>
    </submittedName>
</protein>